<evidence type="ECO:0000313" key="3">
    <source>
        <dbReference type="EMBL" id="NNU44324.1"/>
    </source>
</evidence>
<feature type="region of interest" description="Disordered" evidence="1">
    <location>
        <begin position="119"/>
        <end position="138"/>
    </location>
</feature>
<dbReference type="InterPro" id="IPR013656">
    <property type="entry name" value="PAS_4"/>
</dbReference>
<evidence type="ECO:0000313" key="4">
    <source>
        <dbReference type="Proteomes" id="UP000552954"/>
    </source>
</evidence>
<dbReference type="Gene3D" id="3.30.450.20">
    <property type="entry name" value="PAS domain"/>
    <property type="match status" value="1"/>
</dbReference>
<dbReference type="EMBL" id="JABFCS010000001">
    <property type="protein sequence ID" value="NNU44324.1"/>
    <property type="molecule type" value="Genomic_DNA"/>
</dbReference>
<organism evidence="3 4">
    <name type="scientific">Ramlibacter montanisoli</name>
    <dbReference type="NCBI Taxonomy" id="2732512"/>
    <lineage>
        <taxon>Bacteria</taxon>
        <taxon>Pseudomonadati</taxon>
        <taxon>Pseudomonadota</taxon>
        <taxon>Betaproteobacteria</taxon>
        <taxon>Burkholderiales</taxon>
        <taxon>Comamonadaceae</taxon>
        <taxon>Ramlibacter</taxon>
    </lineage>
</organism>
<dbReference type="RefSeq" id="WP_171561033.1">
    <property type="nucleotide sequence ID" value="NZ_JABFCS010000001.1"/>
</dbReference>
<dbReference type="SUPFAM" id="SSF55785">
    <property type="entry name" value="PYP-like sensor domain (PAS domain)"/>
    <property type="match status" value="1"/>
</dbReference>
<comment type="caution">
    <text evidence="3">The sequence shown here is derived from an EMBL/GenBank/DDBJ whole genome shotgun (WGS) entry which is preliminary data.</text>
</comment>
<dbReference type="Proteomes" id="UP000552954">
    <property type="component" value="Unassembled WGS sequence"/>
</dbReference>
<dbReference type="InterPro" id="IPR000014">
    <property type="entry name" value="PAS"/>
</dbReference>
<dbReference type="Pfam" id="PF08448">
    <property type="entry name" value="PAS_4"/>
    <property type="match status" value="1"/>
</dbReference>
<dbReference type="SMART" id="SM00091">
    <property type="entry name" value="PAS"/>
    <property type="match status" value="1"/>
</dbReference>
<dbReference type="NCBIfam" id="TIGR00229">
    <property type="entry name" value="sensory_box"/>
    <property type="match status" value="1"/>
</dbReference>
<reference evidence="3 4" key="1">
    <citation type="submission" date="2020-05" db="EMBL/GenBank/DDBJ databases">
        <authorList>
            <person name="Khan S.A."/>
            <person name="Jeon C.O."/>
            <person name="Chun B.H."/>
        </authorList>
    </citation>
    <scope>NUCLEOTIDE SEQUENCE [LARGE SCALE GENOMIC DNA]</scope>
    <source>
        <strain evidence="3 4">B156</strain>
    </source>
</reference>
<reference evidence="3 4" key="2">
    <citation type="submission" date="2020-06" db="EMBL/GenBank/DDBJ databases">
        <title>Ramlibacter rhizophilus sp. nov., isolated from rhizosphere soil of national flower Mugunghwa from South Korea.</title>
        <authorList>
            <person name="Zheng-Fei Y."/>
            <person name="Huan T."/>
        </authorList>
    </citation>
    <scope>NUCLEOTIDE SEQUENCE [LARGE SCALE GENOMIC DNA]</scope>
    <source>
        <strain evidence="3 4">B156</strain>
    </source>
</reference>
<accession>A0A849KCV1</accession>
<dbReference type="InterPro" id="IPR035965">
    <property type="entry name" value="PAS-like_dom_sf"/>
</dbReference>
<dbReference type="AlphaFoldDB" id="A0A849KCV1"/>
<name>A0A849KCV1_9BURK</name>
<feature type="compositionally biased region" description="Low complexity" evidence="1">
    <location>
        <begin position="119"/>
        <end position="131"/>
    </location>
</feature>
<dbReference type="CDD" id="cd00130">
    <property type="entry name" value="PAS"/>
    <property type="match status" value="1"/>
</dbReference>
<keyword evidence="4" id="KW-1185">Reference proteome</keyword>
<evidence type="ECO:0000259" key="2">
    <source>
        <dbReference type="SMART" id="SM00091"/>
    </source>
</evidence>
<feature type="domain" description="PAS" evidence="2">
    <location>
        <begin position="12"/>
        <end position="79"/>
    </location>
</feature>
<sequence>MTAASLFEHPGLLATAIAEATDDVMFAKDLEGRYRFANPATLAALQRSAEQVLGRTDAEILGDLQAARQLMENDRRVIASGQPTEIEEALRLPDGSVRHWLARKMPCAAPAATSSACWASRATSRSASWPRRSARRPS</sequence>
<protein>
    <submittedName>
        <fullName evidence="3">PAS domain-containing protein</fullName>
    </submittedName>
</protein>
<gene>
    <name evidence="3" type="ORF">HK415_15875</name>
</gene>
<evidence type="ECO:0000256" key="1">
    <source>
        <dbReference type="SAM" id="MobiDB-lite"/>
    </source>
</evidence>
<proteinExistence type="predicted"/>